<feature type="non-terminal residue" evidence="1">
    <location>
        <position position="1"/>
    </location>
</feature>
<dbReference type="PANTHER" id="PTHR10000">
    <property type="entry name" value="PHOSPHOSERINE PHOSPHATASE"/>
    <property type="match status" value="1"/>
</dbReference>
<dbReference type="EMBL" id="DXBR01000125">
    <property type="protein sequence ID" value="HIZ40910.1"/>
    <property type="molecule type" value="Genomic_DNA"/>
</dbReference>
<name>A0A9D2J8C8_9FIRM</name>
<dbReference type="PANTHER" id="PTHR10000:SF8">
    <property type="entry name" value="HAD SUPERFAMILY HYDROLASE-LIKE, TYPE 3"/>
    <property type="match status" value="1"/>
</dbReference>
<protein>
    <submittedName>
        <fullName evidence="1">HAD family hydrolase</fullName>
    </submittedName>
</protein>
<sequence>FYQVVLSYGCQAKKVPDLKVLPDISKVSLYHPDGIPADVEQTMKERWSDKMDVCIAGSCYLDFTKKGCNKGKGLSLLQKHYGITYEETAAFGNADNDISLIEKAKYGYAVGNASEGLKKAAYEVLAPMQEDAVLGKLKEILEEME</sequence>
<dbReference type="GO" id="GO:0005829">
    <property type="term" value="C:cytosol"/>
    <property type="evidence" value="ECO:0007669"/>
    <property type="project" value="TreeGrafter"/>
</dbReference>
<organism evidence="1 2">
    <name type="scientific">Candidatus Anaerobutyricum stercoris</name>
    <dbReference type="NCBI Taxonomy" id="2838457"/>
    <lineage>
        <taxon>Bacteria</taxon>
        <taxon>Bacillati</taxon>
        <taxon>Bacillota</taxon>
        <taxon>Clostridia</taxon>
        <taxon>Lachnospirales</taxon>
        <taxon>Lachnospiraceae</taxon>
        <taxon>Anaerobutyricum</taxon>
    </lineage>
</organism>
<proteinExistence type="predicted"/>
<dbReference type="InterPro" id="IPR036412">
    <property type="entry name" value="HAD-like_sf"/>
</dbReference>
<dbReference type="AlphaFoldDB" id="A0A9D2J8C8"/>
<dbReference type="Gene3D" id="3.40.50.1000">
    <property type="entry name" value="HAD superfamily/HAD-like"/>
    <property type="match status" value="1"/>
</dbReference>
<dbReference type="Pfam" id="PF08282">
    <property type="entry name" value="Hydrolase_3"/>
    <property type="match status" value="1"/>
</dbReference>
<evidence type="ECO:0000313" key="1">
    <source>
        <dbReference type="EMBL" id="HIZ40910.1"/>
    </source>
</evidence>
<dbReference type="Proteomes" id="UP000824049">
    <property type="component" value="Unassembled WGS sequence"/>
</dbReference>
<reference evidence="1" key="1">
    <citation type="journal article" date="2021" name="PeerJ">
        <title>Extensive microbial diversity within the chicken gut microbiome revealed by metagenomics and culture.</title>
        <authorList>
            <person name="Gilroy R."/>
            <person name="Ravi A."/>
            <person name="Getino M."/>
            <person name="Pursley I."/>
            <person name="Horton D.L."/>
            <person name="Alikhan N.F."/>
            <person name="Baker D."/>
            <person name="Gharbi K."/>
            <person name="Hall N."/>
            <person name="Watson M."/>
            <person name="Adriaenssens E.M."/>
            <person name="Foster-Nyarko E."/>
            <person name="Jarju S."/>
            <person name="Secka A."/>
            <person name="Antonio M."/>
            <person name="Oren A."/>
            <person name="Chaudhuri R.R."/>
            <person name="La Ragione R."/>
            <person name="Hildebrand F."/>
            <person name="Pallen M.J."/>
        </authorList>
    </citation>
    <scope>NUCLEOTIDE SEQUENCE</scope>
    <source>
        <strain evidence="1">CHK179-28034</strain>
    </source>
</reference>
<dbReference type="GO" id="GO:0000287">
    <property type="term" value="F:magnesium ion binding"/>
    <property type="evidence" value="ECO:0007669"/>
    <property type="project" value="TreeGrafter"/>
</dbReference>
<reference evidence="1" key="2">
    <citation type="submission" date="2021-04" db="EMBL/GenBank/DDBJ databases">
        <authorList>
            <person name="Gilroy R."/>
        </authorList>
    </citation>
    <scope>NUCLEOTIDE SEQUENCE</scope>
    <source>
        <strain evidence="1">CHK179-28034</strain>
    </source>
</reference>
<evidence type="ECO:0000313" key="2">
    <source>
        <dbReference type="Proteomes" id="UP000824049"/>
    </source>
</evidence>
<dbReference type="SUPFAM" id="SSF56784">
    <property type="entry name" value="HAD-like"/>
    <property type="match status" value="1"/>
</dbReference>
<gene>
    <name evidence="1" type="ORF">H9968_13510</name>
</gene>
<accession>A0A9D2J8C8</accession>
<dbReference type="GO" id="GO:0016791">
    <property type="term" value="F:phosphatase activity"/>
    <property type="evidence" value="ECO:0007669"/>
    <property type="project" value="TreeGrafter"/>
</dbReference>
<dbReference type="Gene3D" id="3.30.1240.10">
    <property type="match status" value="1"/>
</dbReference>
<comment type="caution">
    <text evidence="1">The sequence shown here is derived from an EMBL/GenBank/DDBJ whole genome shotgun (WGS) entry which is preliminary data.</text>
</comment>
<dbReference type="InterPro" id="IPR023214">
    <property type="entry name" value="HAD_sf"/>
</dbReference>
<keyword evidence="1" id="KW-0378">Hydrolase</keyword>